<dbReference type="HOGENOM" id="CLU_803612_0_0_9"/>
<protein>
    <submittedName>
        <fullName evidence="2">Uncharacterized protein</fullName>
    </submittedName>
</protein>
<evidence type="ECO:0000313" key="2">
    <source>
        <dbReference type="EMBL" id="ERL66680.1"/>
    </source>
</evidence>
<name>U4TTD8_9LACO</name>
<dbReference type="RefSeq" id="WP_022528306.1">
    <property type="nucleotide sequence ID" value="NZ_KI271582.1"/>
</dbReference>
<dbReference type="OrthoDB" id="2278035at2"/>
<reference evidence="3" key="1">
    <citation type="journal article" date="2013" name="Genome Announc.">
        <title>Whole-Genome Sequencing of Lactobacillus shenzhenensis Strain LY-73T.</title>
        <authorList>
            <person name="Lin Z."/>
            <person name="Liu Z."/>
            <person name="Yang R."/>
            <person name="Zou Y."/>
            <person name="Wan D."/>
            <person name="Chen J."/>
            <person name="Guo M."/>
            <person name="Zhao J."/>
            <person name="Fang C."/>
            <person name="Yang R."/>
            <person name="Liu F."/>
        </authorList>
    </citation>
    <scope>NUCLEOTIDE SEQUENCE [LARGE SCALE GENOMIC DNA]</scope>
    <source>
        <strain evidence="3">LY-73</strain>
    </source>
</reference>
<dbReference type="EMBL" id="KI271582">
    <property type="protein sequence ID" value="ERL66680.1"/>
    <property type="molecule type" value="Genomic_DNA"/>
</dbReference>
<feature type="region of interest" description="Disordered" evidence="1">
    <location>
        <begin position="1"/>
        <end position="23"/>
    </location>
</feature>
<dbReference type="Proteomes" id="UP000030647">
    <property type="component" value="Unassembled WGS sequence"/>
</dbReference>
<sequence length="345" mass="37355">MAIEWKQENSITRDGEGPEQTEPTETIVPASILLPPVAADISWPDFVQTCQAAWFPGTRAKVAAPALTKGVTAAHMPVWELFNGDTLTNADFTTLWYPTTDGPWFTEGADWWETAAILTAAKRIGTPAAVRTLRTGDPLAQRLISMTVDDQRVAFAPGAEVDPGSTADPNRFALAALGIYTTLAYIWHAAGRPHALTFVTTNGSPALSQAIAWGRVNGYPWHVQLADPRIDPAVVEQWLRHVQVTQNYTLGADAALSLATAEQVEESVVLGNFNPYLTADVALSAVTNREHPHDALAASQILSTIIALPVPRVFRKLRRTEPTPLPALTADLWQAWLTAAQTAQA</sequence>
<dbReference type="AlphaFoldDB" id="U4TTD8"/>
<proteinExistence type="predicted"/>
<gene>
    <name evidence="2" type="ORF">L248_0359</name>
</gene>
<dbReference type="STRING" id="1231336.L248_0359"/>
<dbReference type="eggNOG" id="ENOG5030AYX">
    <property type="taxonomic scope" value="Bacteria"/>
</dbReference>
<evidence type="ECO:0000313" key="3">
    <source>
        <dbReference type="Proteomes" id="UP000030647"/>
    </source>
</evidence>
<feature type="compositionally biased region" description="Basic and acidic residues" evidence="1">
    <location>
        <begin position="1"/>
        <end position="16"/>
    </location>
</feature>
<evidence type="ECO:0000256" key="1">
    <source>
        <dbReference type="SAM" id="MobiDB-lite"/>
    </source>
</evidence>
<keyword evidence="3" id="KW-1185">Reference proteome</keyword>
<accession>U4TTD8</accession>
<organism evidence="2 3">
    <name type="scientific">Schleiferilactobacillus shenzhenensis LY-73</name>
    <dbReference type="NCBI Taxonomy" id="1231336"/>
    <lineage>
        <taxon>Bacteria</taxon>
        <taxon>Bacillati</taxon>
        <taxon>Bacillota</taxon>
        <taxon>Bacilli</taxon>
        <taxon>Lactobacillales</taxon>
        <taxon>Lactobacillaceae</taxon>
        <taxon>Schleiferilactobacillus</taxon>
    </lineage>
</organism>